<dbReference type="Pfam" id="PF13715">
    <property type="entry name" value="CarbopepD_reg_2"/>
    <property type="match status" value="1"/>
</dbReference>
<evidence type="ECO:0000313" key="10">
    <source>
        <dbReference type="Proteomes" id="UP000257136"/>
    </source>
</evidence>
<dbReference type="PROSITE" id="PS52016">
    <property type="entry name" value="TONB_DEPENDENT_REC_3"/>
    <property type="match status" value="1"/>
</dbReference>
<evidence type="ECO:0000256" key="4">
    <source>
        <dbReference type="ARBA" id="ARBA00022692"/>
    </source>
</evidence>
<feature type="domain" description="TonB-dependent receptor plug" evidence="8">
    <location>
        <begin position="136"/>
        <end position="255"/>
    </location>
</feature>
<dbReference type="Gene3D" id="2.40.170.20">
    <property type="entry name" value="TonB-dependent receptor, beta-barrel domain"/>
    <property type="match status" value="1"/>
</dbReference>
<dbReference type="InterPro" id="IPR012910">
    <property type="entry name" value="Plug_dom"/>
</dbReference>
<dbReference type="SUPFAM" id="SSF49464">
    <property type="entry name" value="Carboxypeptidase regulatory domain-like"/>
    <property type="match status" value="1"/>
</dbReference>
<dbReference type="AlphaFoldDB" id="A0A3E0ET51"/>
<evidence type="ECO:0000256" key="2">
    <source>
        <dbReference type="ARBA" id="ARBA00022448"/>
    </source>
</evidence>
<dbReference type="RefSeq" id="WP_115810486.1">
    <property type="nucleotide sequence ID" value="NZ_QUNI01000002.1"/>
</dbReference>
<keyword evidence="6 7" id="KW-0998">Cell outer membrane</keyword>
<dbReference type="InterPro" id="IPR037066">
    <property type="entry name" value="Plug_dom_sf"/>
</dbReference>
<dbReference type="InterPro" id="IPR036942">
    <property type="entry name" value="Beta-barrel_TonB_sf"/>
</dbReference>
<evidence type="ECO:0000256" key="1">
    <source>
        <dbReference type="ARBA" id="ARBA00004571"/>
    </source>
</evidence>
<sequence length="1058" mass="117557">MKKTEESKTVTLSKTILLLCIMSLFKVGIIRAETFTVPLEQVQDKIVSGKVMNEIGTPLSGVNVIVKGTSRGTVTDKNGDFSIDVPEKKNVLVFSFLSMKDQEVEINGKTEISVVMSDQAESLKEVVLIGYQSVQKKTVTGAMTTVKAKDIENVPYASIDQILAGKVAGLTSLSTSGEPGARTVTNIRGSNSVGLGGVSYPLYVVDGIIYDINDMPSSYGNNPLASLNPNEIESVDVLKDASASAIYGSRGANGVILIKTKAGSKNQRPTFRVNAYAGIGLKPSLRKVTVGRMERQLKLDAISRNYKDLDQNFNMALTDSLNVSFNNNTDWQELFIQNAKISNVDASVSGAFGKNQYKVSLGYYDETGVIIGYRLKRFSPTLFLSLYLSDKINFTVNMMPSYMDTDHGFGNGQTFPFSTWEFPSSFWNLTDKQRKSYQGQAGNLDEDKRLGLLSNARLNINLSKDFLFTSSFSFNYSENRRDQFQSTDIYEADKDAAVSENYITDIKELENYLTYTKSLNDQHHFSAILGHQVSSQENKSSYLRGQGILGSTVYNISPGADLSGNSYLETKTRMGIFGRFSYDFKEKYLFSSSYRRDGSSRYNTSKRWTDFYSAATGWLVSEEAFFEPVKEVVNFLKFRGSYGVTGNDPASYYAQYNIYTGNASYDGSSFGQNNPAQATTYNGVPVVVQNYGDFAGSKDVTWEKYPQVNIGVDLNMFNNRIQINADWYARDSQDVFYSNMVAPATSGYKFYSGNAVDIRNTGYEFTISTVNLGNNSNFKWNTSFNIAFNDNYVTRLPDGGKDLTVGDPWLQYTLTKGMPLFNYRVWDTQGVYASDAEVPTDPLTGQKMKFDGQTIRAGDPKYVDQNGDFIIDGLDKKYAGSPNPEAIGGIINDFRYKNWSMSIFCNFVYGRKIWNGYVSDRLNGSRSDVPWAAWGLRSTVGIIQDLNYYQGPGDTDAEFGTLLDNNSRVDRFHIANSQFIEDGSFFRIKNIRLGYNVPESFGKKMGLSALQFYGMADNVALFTKSTLPDPEAVGADGFSTGNNYPLAIKFTVGLSATF</sequence>
<dbReference type="InterPro" id="IPR008969">
    <property type="entry name" value="CarboxyPept-like_regulatory"/>
</dbReference>
<dbReference type="NCBIfam" id="TIGR04057">
    <property type="entry name" value="SusC_RagA_signa"/>
    <property type="match status" value="1"/>
</dbReference>
<dbReference type="NCBIfam" id="TIGR04056">
    <property type="entry name" value="OMP_RagA_SusC"/>
    <property type="match status" value="1"/>
</dbReference>
<dbReference type="Gene3D" id="2.170.130.10">
    <property type="entry name" value="TonB-dependent receptor, plug domain"/>
    <property type="match status" value="1"/>
</dbReference>
<dbReference type="EMBL" id="QUNI01000002">
    <property type="protein sequence ID" value="REH00964.1"/>
    <property type="molecule type" value="Genomic_DNA"/>
</dbReference>
<keyword evidence="4 7" id="KW-0812">Transmembrane</keyword>
<name>A0A3E0ET51_9FLAO</name>
<dbReference type="Proteomes" id="UP000257136">
    <property type="component" value="Unassembled WGS sequence"/>
</dbReference>
<dbReference type="InterPro" id="IPR039426">
    <property type="entry name" value="TonB-dep_rcpt-like"/>
</dbReference>
<accession>A0A3E0ET51</accession>
<dbReference type="InterPro" id="IPR023996">
    <property type="entry name" value="TonB-dep_OMP_SusC/RagA"/>
</dbReference>
<keyword evidence="5 7" id="KW-0472">Membrane</keyword>
<dbReference type="Gene3D" id="2.60.40.1120">
    <property type="entry name" value="Carboxypeptidase-like, regulatory domain"/>
    <property type="match status" value="1"/>
</dbReference>
<keyword evidence="10" id="KW-1185">Reference proteome</keyword>
<keyword evidence="3 7" id="KW-1134">Transmembrane beta strand</keyword>
<organism evidence="9 10">
    <name type="scientific">Flavobacterium aquicola</name>
    <dbReference type="NCBI Taxonomy" id="1682742"/>
    <lineage>
        <taxon>Bacteria</taxon>
        <taxon>Pseudomonadati</taxon>
        <taxon>Bacteroidota</taxon>
        <taxon>Flavobacteriia</taxon>
        <taxon>Flavobacteriales</taxon>
        <taxon>Flavobacteriaceae</taxon>
        <taxon>Flavobacterium</taxon>
    </lineage>
</organism>
<reference evidence="9 10" key="1">
    <citation type="submission" date="2018-08" db="EMBL/GenBank/DDBJ databases">
        <title>Genomic Encyclopedia of Archaeal and Bacterial Type Strains, Phase II (KMG-II): from individual species to whole genera.</title>
        <authorList>
            <person name="Goeker M."/>
        </authorList>
    </citation>
    <scope>NUCLEOTIDE SEQUENCE [LARGE SCALE GENOMIC DNA]</scope>
    <source>
        <strain evidence="9 10">DSM 100880</strain>
    </source>
</reference>
<dbReference type="SUPFAM" id="SSF56935">
    <property type="entry name" value="Porins"/>
    <property type="match status" value="1"/>
</dbReference>
<dbReference type="Pfam" id="PF07715">
    <property type="entry name" value="Plug"/>
    <property type="match status" value="1"/>
</dbReference>
<gene>
    <name evidence="9" type="ORF">C8P67_102217</name>
</gene>
<evidence type="ECO:0000313" key="9">
    <source>
        <dbReference type="EMBL" id="REH00964.1"/>
    </source>
</evidence>
<comment type="caution">
    <text evidence="9">The sequence shown here is derived from an EMBL/GenBank/DDBJ whole genome shotgun (WGS) entry which is preliminary data.</text>
</comment>
<evidence type="ECO:0000256" key="6">
    <source>
        <dbReference type="ARBA" id="ARBA00023237"/>
    </source>
</evidence>
<dbReference type="OrthoDB" id="9768177at2"/>
<dbReference type="GO" id="GO:0009279">
    <property type="term" value="C:cell outer membrane"/>
    <property type="evidence" value="ECO:0007669"/>
    <property type="project" value="UniProtKB-SubCell"/>
</dbReference>
<evidence type="ECO:0000256" key="7">
    <source>
        <dbReference type="PROSITE-ProRule" id="PRU01360"/>
    </source>
</evidence>
<keyword evidence="2 7" id="KW-0813">Transport</keyword>
<proteinExistence type="inferred from homology"/>
<evidence type="ECO:0000256" key="3">
    <source>
        <dbReference type="ARBA" id="ARBA00022452"/>
    </source>
</evidence>
<evidence type="ECO:0000259" key="8">
    <source>
        <dbReference type="Pfam" id="PF07715"/>
    </source>
</evidence>
<comment type="subcellular location">
    <subcellularLocation>
        <location evidence="1 7">Cell outer membrane</location>
        <topology evidence="1 7">Multi-pass membrane protein</topology>
    </subcellularLocation>
</comment>
<dbReference type="InterPro" id="IPR023997">
    <property type="entry name" value="TonB-dep_OMP_SusC/RagA_CS"/>
</dbReference>
<protein>
    <submittedName>
        <fullName evidence="9">TonB-linked SusC/RagA family outer membrane protein</fullName>
    </submittedName>
</protein>
<evidence type="ECO:0000256" key="5">
    <source>
        <dbReference type="ARBA" id="ARBA00023136"/>
    </source>
</evidence>
<comment type="similarity">
    <text evidence="7">Belongs to the TonB-dependent receptor family.</text>
</comment>